<dbReference type="InterPro" id="IPR051075">
    <property type="entry name" value="SCF_subunit_WD-repeat"/>
</dbReference>
<sequence length="659" mass="73616">MEFAIDGAREDTPGSPIASIPPNTSETVRQDIGPFLRNHIPQQYSSQNTAEPDTRNVQLKPPPTNTRYCYRHRPDLKCRRQANEPTMEQLQRGMEKLPAADQQAISHVWNLFSAAPAQMRKLMLQGILQQCCFPQLSYLSGAVRDLIRIDFLSTLPPEISFKILSYLDTASLCRAAQVSHNWRVLADDDVVWHKMCEQHIDRKCDKCGWGLPLLERKRLRASRRTMELRAQQPQSAFTQQITAGTSRLNINGKRPESSEPTPDPATVVKRPCQREGEVTPFRPQPWKTVFSERYKVEANWRRGRCIKREFKGHTDGILCLQFDEQTLATGSYDSTIKIWDIETGEVLQTLTGHTQAIRCLQFDDTKLISGSMDHKMKIWNYRTGQCISTLAGHEDGVVSLHFDSTLLVSASVDNTIKVWNFTEKNTFTLKGHHDWVNSVRIDSGSRTVFSASDDQTIKMWDLDARCCVRTFEGHVGHVQQVIPITLHHRESSPAPPGPPSRSSPTPSHLTSPPTSFRATSPTTPLLKPTPNRSPPPSTLISAALDGTIKFWDVATGKCTRTLFGHVEGIWALAADSLRVISGAQDSMVKVWDLKSGTCQRTLTNNRGPVTCVGLGDSAMVTAGEDRVVRLYRFKDLEGEGEVVGRAGDGVVGQGEEVVE</sequence>
<comment type="similarity">
    <text evidence="2">Belongs to the WD repeat MET30/SCONB/SCON-2 family.</text>
</comment>
<feature type="repeat" description="WD" evidence="6">
    <location>
        <begin position="310"/>
        <end position="349"/>
    </location>
</feature>
<dbReference type="GO" id="GO:0019005">
    <property type="term" value="C:SCF ubiquitin ligase complex"/>
    <property type="evidence" value="ECO:0007669"/>
    <property type="project" value="UniProtKB-ARBA"/>
</dbReference>
<dbReference type="PROSITE" id="PS50294">
    <property type="entry name" value="WD_REPEATS_REGION"/>
    <property type="match status" value="5"/>
</dbReference>
<dbReference type="GO" id="GO:1990756">
    <property type="term" value="F:ubiquitin-like ligase-substrate adaptor activity"/>
    <property type="evidence" value="ECO:0007669"/>
    <property type="project" value="UniProtKB-ARBA"/>
</dbReference>
<evidence type="ECO:0000256" key="3">
    <source>
        <dbReference type="ARBA" id="ARBA00022574"/>
    </source>
</evidence>
<dbReference type="EMBL" id="ML220114">
    <property type="protein sequence ID" value="TGZ83347.1"/>
    <property type="molecule type" value="Genomic_DNA"/>
</dbReference>
<dbReference type="FunFam" id="2.130.10.10:FF:000715">
    <property type="entry name" value="F-box protein MET30"/>
    <property type="match status" value="1"/>
</dbReference>
<dbReference type="PROSITE" id="PS00678">
    <property type="entry name" value="WD_REPEATS_1"/>
    <property type="match status" value="3"/>
</dbReference>
<evidence type="ECO:0000256" key="7">
    <source>
        <dbReference type="SAM" id="MobiDB-lite"/>
    </source>
</evidence>
<feature type="repeat" description="WD" evidence="6">
    <location>
        <begin position="390"/>
        <end position="429"/>
    </location>
</feature>
<dbReference type="SUPFAM" id="SSF50978">
    <property type="entry name" value="WD40 repeat-like"/>
    <property type="match status" value="2"/>
</dbReference>
<keyword evidence="10" id="KW-1185">Reference proteome</keyword>
<dbReference type="CDD" id="cd00200">
    <property type="entry name" value="WD40"/>
    <property type="match status" value="1"/>
</dbReference>
<feature type="region of interest" description="Disordered" evidence="7">
    <location>
        <begin position="44"/>
        <end position="66"/>
    </location>
</feature>
<dbReference type="InterPro" id="IPR001680">
    <property type="entry name" value="WD40_rpt"/>
</dbReference>
<dbReference type="GO" id="GO:0031146">
    <property type="term" value="P:SCF-dependent proteasomal ubiquitin-dependent protein catabolic process"/>
    <property type="evidence" value="ECO:0007669"/>
    <property type="project" value="UniProtKB-ARBA"/>
</dbReference>
<dbReference type="FunFam" id="1.20.1280.50:FF:000016">
    <property type="entry name" value="E3 ubiquitin ligase complex SCF subunit sconB"/>
    <property type="match status" value="1"/>
</dbReference>
<evidence type="ECO:0000313" key="10">
    <source>
        <dbReference type="Proteomes" id="UP000298138"/>
    </source>
</evidence>
<dbReference type="Pfam" id="PF00400">
    <property type="entry name" value="WD40"/>
    <property type="match status" value="7"/>
</dbReference>
<dbReference type="Pfam" id="PF12937">
    <property type="entry name" value="F-box-like"/>
    <property type="match status" value="1"/>
</dbReference>
<dbReference type="SUPFAM" id="SSF81383">
    <property type="entry name" value="F-box domain"/>
    <property type="match status" value="1"/>
</dbReference>
<dbReference type="OrthoDB" id="5580488at2759"/>
<dbReference type="InterPro" id="IPR019775">
    <property type="entry name" value="WD40_repeat_CS"/>
</dbReference>
<feature type="compositionally biased region" description="Low complexity" evidence="7">
    <location>
        <begin position="502"/>
        <end position="530"/>
    </location>
</feature>
<feature type="domain" description="F-box" evidence="8">
    <location>
        <begin position="149"/>
        <end position="195"/>
    </location>
</feature>
<dbReference type="InterPro" id="IPR036322">
    <property type="entry name" value="WD40_repeat_dom_sf"/>
</dbReference>
<gene>
    <name evidence="9" type="ORF">EX30DRAFT_304267</name>
</gene>
<proteinExistence type="inferred from homology"/>
<evidence type="ECO:0000256" key="6">
    <source>
        <dbReference type="PROSITE-ProRule" id="PRU00221"/>
    </source>
</evidence>
<dbReference type="PROSITE" id="PS50082">
    <property type="entry name" value="WD_REPEATS_2"/>
    <property type="match status" value="6"/>
</dbReference>
<dbReference type="PANTHER" id="PTHR19872:SF9">
    <property type="entry name" value="UBIQUITIN-BINDING SDF UBIQUITIN LIGASE COMPLEX SUBUNIT"/>
    <property type="match status" value="1"/>
</dbReference>
<feature type="repeat" description="WD" evidence="6">
    <location>
        <begin position="562"/>
        <end position="601"/>
    </location>
</feature>
<dbReference type="SMART" id="SM00320">
    <property type="entry name" value="WD40"/>
    <property type="match status" value="7"/>
</dbReference>
<dbReference type="Gene3D" id="2.130.10.10">
    <property type="entry name" value="YVTN repeat-like/Quinoprotein amine dehydrogenase"/>
    <property type="match status" value="3"/>
</dbReference>
<feature type="compositionally biased region" description="Polar residues" evidence="7">
    <location>
        <begin position="44"/>
        <end position="57"/>
    </location>
</feature>
<dbReference type="InterPro" id="IPR036047">
    <property type="entry name" value="F-box-like_dom_sf"/>
</dbReference>
<evidence type="ECO:0000256" key="1">
    <source>
        <dbReference type="ARBA" id="ARBA00004906"/>
    </source>
</evidence>
<name>A0A4S2N2M4_9PEZI</name>
<comment type="pathway">
    <text evidence="1">Protein modification; protein ubiquitination.</text>
</comment>
<dbReference type="InParanoid" id="A0A4S2N2M4"/>
<organism evidence="9 10">
    <name type="scientific">Ascodesmis nigricans</name>
    <dbReference type="NCBI Taxonomy" id="341454"/>
    <lineage>
        <taxon>Eukaryota</taxon>
        <taxon>Fungi</taxon>
        <taxon>Dikarya</taxon>
        <taxon>Ascomycota</taxon>
        <taxon>Pezizomycotina</taxon>
        <taxon>Pezizomycetes</taxon>
        <taxon>Pezizales</taxon>
        <taxon>Ascodesmidaceae</taxon>
        <taxon>Ascodesmis</taxon>
    </lineage>
</organism>
<dbReference type="Proteomes" id="UP000298138">
    <property type="component" value="Unassembled WGS sequence"/>
</dbReference>
<dbReference type="AlphaFoldDB" id="A0A4S2N2M4"/>
<keyword evidence="4" id="KW-0677">Repeat</keyword>
<feature type="region of interest" description="Disordered" evidence="7">
    <location>
        <begin position="1"/>
        <end position="29"/>
    </location>
</feature>
<feature type="repeat" description="WD" evidence="6">
    <location>
        <begin position="533"/>
        <end position="561"/>
    </location>
</feature>
<feature type="repeat" description="WD" evidence="6">
    <location>
        <begin position="350"/>
        <end position="389"/>
    </location>
</feature>
<dbReference type="InterPro" id="IPR001810">
    <property type="entry name" value="F-box_dom"/>
</dbReference>
<dbReference type="CDD" id="cd22147">
    <property type="entry name" value="F-box_SpPof1-like"/>
    <property type="match status" value="1"/>
</dbReference>
<dbReference type="FunCoup" id="A0A4S2N2M4">
    <property type="interactions" value="155"/>
</dbReference>
<keyword evidence="3 6" id="KW-0853">WD repeat</keyword>
<dbReference type="PANTHER" id="PTHR19872">
    <property type="entry name" value="UBIQUITIN LIGASE SPECIFICITY FACTOR/HREP PROTEIN"/>
    <property type="match status" value="1"/>
</dbReference>
<accession>A0A4S2N2M4</accession>
<dbReference type="STRING" id="341454.A0A4S2N2M4"/>
<reference evidence="9 10" key="1">
    <citation type="submission" date="2019-04" db="EMBL/GenBank/DDBJ databases">
        <title>Comparative genomics and transcriptomics to analyze fruiting body development in filamentous ascomycetes.</title>
        <authorList>
            <consortium name="DOE Joint Genome Institute"/>
            <person name="Lutkenhaus R."/>
            <person name="Traeger S."/>
            <person name="Breuer J."/>
            <person name="Kuo A."/>
            <person name="Lipzen A."/>
            <person name="Pangilinan J."/>
            <person name="Dilworth D."/>
            <person name="Sandor L."/>
            <person name="Poggeler S."/>
            <person name="Barry K."/>
            <person name="Grigoriev I.V."/>
            <person name="Nowrousian M."/>
        </authorList>
    </citation>
    <scope>NUCLEOTIDE SEQUENCE [LARGE SCALE GENOMIC DNA]</scope>
    <source>
        <strain evidence="9 10">CBS 389.68</strain>
    </source>
</reference>
<feature type="region of interest" description="Disordered" evidence="7">
    <location>
        <begin position="248"/>
        <end position="279"/>
    </location>
</feature>
<dbReference type="InterPro" id="IPR020472">
    <property type="entry name" value="WD40_PAC1"/>
</dbReference>
<dbReference type="PRINTS" id="PR00320">
    <property type="entry name" value="GPROTEINBRPT"/>
</dbReference>
<evidence type="ECO:0000256" key="5">
    <source>
        <dbReference type="ARBA" id="ARBA00022786"/>
    </source>
</evidence>
<dbReference type="Gene3D" id="1.20.1280.50">
    <property type="match status" value="1"/>
</dbReference>
<evidence type="ECO:0000256" key="4">
    <source>
        <dbReference type="ARBA" id="ARBA00022737"/>
    </source>
</evidence>
<evidence type="ECO:0000259" key="8">
    <source>
        <dbReference type="PROSITE" id="PS50181"/>
    </source>
</evidence>
<protein>
    <submittedName>
        <fullName evidence="9">WD40 repeat-like protein</fullName>
    </submittedName>
</protein>
<feature type="region of interest" description="Disordered" evidence="7">
    <location>
        <begin position="488"/>
        <end position="538"/>
    </location>
</feature>
<evidence type="ECO:0000256" key="2">
    <source>
        <dbReference type="ARBA" id="ARBA00007968"/>
    </source>
</evidence>
<dbReference type="PROSITE" id="PS50181">
    <property type="entry name" value="FBOX"/>
    <property type="match status" value="1"/>
</dbReference>
<keyword evidence="5" id="KW-0833">Ubl conjugation pathway</keyword>
<feature type="repeat" description="WD" evidence="6">
    <location>
        <begin position="429"/>
        <end position="470"/>
    </location>
</feature>
<dbReference type="SMART" id="SM00256">
    <property type="entry name" value="FBOX"/>
    <property type="match status" value="1"/>
</dbReference>
<dbReference type="InterPro" id="IPR015943">
    <property type="entry name" value="WD40/YVTN_repeat-like_dom_sf"/>
</dbReference>
<evidence type="ECO:0000313" key="9">
    <source>
        <dbReference type="EMBL" id="TGZ83347.1"/>
    </source>
</evidence>